<sequence length="185" mass="20468">MCSWSRVNNLSDSSAQQILDLSAQLSARQTVVLYGFGQMKAIDSLARAGCLLHREPLNDAALANIVRSTRPALTDASWGLPHLNDPVPPRQFSDAVLQRGANIPSQVLCECPRHVAELIGQLGRFEDYSLDCLQQSPKTASCTCSSTRWQAQPAPCLKRPCRWWPTTKASPCRTRPEQHARLNCT</sequence>
<accession>A0AAD5PKH0</accession>
<protein>
    <submittedName>
        <fullName evidence="1">Uncharacterized protein</fullName>
    </submittedName>
</protein>
<dbReference type="EMBL" id="WJBH02000346">
    <property type="protein sequence ID" value="KAI9549212.1"/>
    <property type="molecule type" value="Genomic_DNA"/>
</dbReference>
<keyword evidence="4" id="KW-1185">Reference proteome</keyword>
<reference evidence="1" key="1">
    <citation type="submission" date="2022-05" db="EMBL/GenBank/DDBJ databases">
        <title>A multi-omics perspective on studying reproductive biology in Daphnia sinensis.</title>
        <authorList>
            <person name="Jia J."/>
        </authorList>
    </citation>
    <scope>NUCLEOTIDE SEQUENCE</scope>
    <source>
        <strain evidence="1">WSL</strain>
    </source>
</reference>
<dbReference type="AlphaFoldDB" id="A0AAD5PKH0"/>
<dbReference type="EMBL" id="WJBH02000306">
    <property type="protein sequence ID" value="KAI9549399.1"/>
    <property type="molecule type" value="Genomic_DNA"/>
</dbReference>
<dbReference type="EMBL" id="WJBH02000309">
    <property type="protein sequence ID" value="KAI9549325.1"/>
    <property type="molecule type" value="Genomic_DNA"/>
</dbReference>
<evidence type="ECO:0000313" key="2">
    <source>
        <dbReference type="EMBL" id="KAI9549325.1"/>
    </source>
</evidence>
<evidence type="ECO:0000313" key="4">
    <source>
        <dbReference type="Proteomes" id="UP000820818"/>
    </source>
</evidence>
<evidence type="ECO:0000313" key="3">
    <source>
        <dbReference type="EMBL" id="KAI9549399.1"/>
    </source>
</evidence>
<proteinExistence type="predicted"/>
<name>A0AAD5PKH0_9CRUS</name>
<evidence type="ECO:0000313" key="1">
    <source>
        <dbReference type="EMBL" id="KAI9549212.1"/>
    </source>
</evidence>
<comment type="caution">
    <text evidence="1">The sequence shown here is derived from an EMBL/GenBank/DDBJ whole genome shotgun (WGS) entry which is preliminary data.</text>
</comment>
<gene>
    <name evidence="2" type="ORF">GHT06_006624</name>
    <name evidence="1" type="ORF">GHT06_006655</name>
    <name evidence="3" type="ORF">GHT06_007199</name>
</gene>
<organism evidence="1 4">
    <name type="scientific">Daphnia sinensis</name>
    <dbReference type="NCBI Taxonomy" id="1820382"/>
    <lineage>
        <taxon>Eukaryota</taxon>
        <taxon>Metazoa</taxon>
        <taxon>Ecdysozoa</taxon>
        <taxon>Arthropoda</taxon>
        <taxon>Crustacea</taxon>
        <taxon>Branchiopoda</taxon>
        <taxon>Diplostraca</taxon>
        <taxon>Cladocera</taxon>
        <taxon>Anomopoda</taxon>
        <taxon>Daphniidae</taxon>
        <taxon>Daphnia</taxon>
        <taxon>Daphnia similis group</taxon>
    </lineage>
</organism>
<dbReference type="Proteomes" id="UP000820818">
    <property type="component" value="Unassembled WGS sequence"/>
</dbReference>